<keyword evidence="3" id="KW-1185">Reference proteome</keyword>
<reference evidence="2 3" key="1">
    <citation type="submission" date="2019-03" db="EMBL/GenBank/DDBJ databases">
        <title>Algoriphagus aquimaris sp. nov., isolated form marine sediment in Pohang, Korea.</title>
        <authorList>
            <person name="Kim J."/>
            <person name="Yoon S.-H."/>
            <person name="Lee S.-S."/>
        </authorList>
    </citation>
    <scope>NUCLEOTIDE SEQUENCE [LARGE SCALE GENOMIC DNA]</scope>
    <source>
        <strain evidence="2 3">F21</strain>
    </source>
</reference>
<dbReference type="Gene3D" id="3.40.50.10320">
    <property type="entry name" value="LmbE-like"/>
    <property type="match status" value="1"/>
</dbReference>
<dbReference type="PANTHER" id="PTHR12993:SF11">
    <property type="entry name" value="N-ACETYLGLUCOSAMINYL-PHOSPHATIDYLINOSITOL DE-N-ACETYLASE"/>
    <property type="match status" value="1"/>
</dbReference>
<dbReference type="SUPFAM" id="SSF102588">
    <property type="entry name" value="LmbE-like"/>
    <property type="match status" value="1"/>
</dbReference>
<dbReference type="InterPro" id="IPR024078">
    <property type="entry name" value="LmbE-like_dom_sf"/>
</dbReference>
<dbReference type="RefSeq" id="WP_100626989.1">
    <property type="nucleotide sequence ID" value="NZ_SMUW01000036.1"/>
</dbReference>
<dbReference type="Proteomes" id="UP000295438">
    <property type="component" value="Unassembled WGS sequence"/>
</dbReference>
<feature type="transmembrane region" description="Helical" evidence="1">
    <location>
        <begin position="7"/>
        <end position="30"/>
    </location>
</feature>
<dbReference type="Pfam" id="PF02585">
    <property type="entry name" value="PIG-L"/>
    <property type="match status" value="1"/>
</dbReference>
<evidence type="ECO:0000256" key="1">
    <source>
        <dbReference type="SAM" id="Phobius"/>
    </source>
</evidence>
<dbReference type="EMBL" id="SMUW01000036">
    <property type="protein sequence ID" value="TDK42809.1"/>
    <property type="molecule type" value="Genomic_DNA"/>
</dbReference>
<keyword evidence="1" id="KW-0812">Transmembrane</keyword>
<evidence type="ECO:0000313" key="2">
    <source>
        <dbReference type="EMBL" id="TDK42809.1"/>
    </source>
</evidence>
<dbReference type="GO" id="GO:0016811">
    <property type="term" value="F:hydrolase activity, acting on carbon-nitrogen (but not peptide) bonds, in linear amides"/>
    <property type="evidence" value="ECO:0007669"/>
    <property type="project" value="TreeGrafter"/>
</dbReference>
<protein>
    <submittedName>
        <fullName evidence="2">PIG-L family deacetylase</fullName>
    </submittedName>
</protein>
<keyword evidence="1" id="KW-0472">Membrane</keyword>
<sequence length="282" mass="31650">MKTVLKLGLPIGVFLLLAPFLLIFIGNHLLHDSGIPEKAQFIPAKNKQVILAFFPHPDDEITVAGTLHQLASEGHAVHLVCLTRGEAGNTFGKLEKSELAEIRSKELQNSADLIGVKLHLLKYPDSGLKNLGLDSLINIANHWINELNPDILISYDSKVGLYGHDDHRLTGKAMENLYLSRKNESGFSPSALYQVTLCSKQIDIALKLSDGFQKNYPKDEGKGLPEPDFSINTQKEFSTVLKAMYAHESQKDVLKDLMPYHDKVPVWIYSRVFGREYFRQVK</sequence>
<keyword evidence="1" id="KW-1133">Transmembrane helix</keyword>
<organism evidence="2 3">
    <name type="scientific">Algoriphagus formosus</name>
    <dbReference type="NCBI Taxonomy" id="2007308"/>
    <lineage>
        <taxon>Bacteria</taxon>
        <taxon>Pseudomonadati</taxon>
        <taxon>Bacteroidota</taxon>
        <taxon>Cytophagia</taxon>
        <taxon>Cytophagales</taxon>
        <taxon>Cyclobacteriaceae</taxon>
        <taxon>Algoriphagus</taxon>
    </lineage>
</organism>
<dbReference type="AlphaFoldDB" id="A0A4R5UUG6"/>
<accession>A0A4R5UUG6</accession>
<dbReference type="InterPro" id="IPR003737">
    <property type="entry name" value="GlcNAc_PI_deacetylase-related"/>
</dbReference>
<evidence type="ECO:0000313" key="3">
    <source>
        <dbReference type="Proteomes" id="UP000295438"/>
    </source>
</evidence>
<dbReference type="PANTHER" id="PTHR12993">
    <property type="entry name" value="N-ACETYLGLUCOSAMINYL-PHOSPHATIDYLINOSITOL DE-N-ACETYLASE-RELATED"/>
    <property type="match status" value="1"/>
</dbReference>
<comment type="caution">
    <text evidence="2">The sequence shown here is derived from an EMBL/GenBank/DDBJ whole genome shotgun (WGS) entry which is preliminary data.</text>
</comment>
<name>A0A4R5UUG6_9BACT</name>
<proteinExistence type="predicted"/>
<gene>
    <name evidence="2" type="ORF">E1898_15360</name>
</gene>